<dbReference type="PANTHER" id="PTHR46211">
    <property type="entry name" value="GLYCEROPHOSPHORYL DIESTER PHOSPHODIESTERASE"/>
    <property type="match status" value="1"/>
</dbReference>
<protein>
    <submittedName>
        <fullName evidence="3">Glycerophosphoryl diester phosphodiesterase</fullName>
    </submittedName>
</protein>
<feature type="chain" id="PRO_5038973973" evidence="1">
    <location>
        <begin position="21"/>
        <end position="313"/>
    </location>
</feature>
<dbReference type="AlphaFoldDB" id="A0A285U0D1"/>
<dbReference type="Proteomes" id="UP000219252">
    <property type="component" value="Unassembled WGS sequence"/>
</dbReference>
<dbReference type="Gene3D" id="3.20.20.190">
    <property type="entry name" value="Phosphatidylinositol (PI) phosphodiesterase"/>
    <property type="match status" value="1"/>
</dbReference>
<evidence type="ECO:0000259" key="2">
    <source>
        <dbReference type="PROSITE" id="PS51704"/>
    </source>
</evidence>
<feature type="domain" description="GP-PDE" evidence="2">
    <location>
        <begin position="42"/>
        <end position="297"/>
    </location>
</feature>
<gene>
    <name evidence="3" type="ORF">SAMN05877842_101356</name>
</gene>
<feature type="signal peptide" evidence="1">
    <location>
        <begin position="1"/>
        <end position="20"/>
    </location>
</feature>
<organism evidence="3 4">
    <name type="scientific">Ureibacillus acetophenoni</name>
    <dbReference type="NCBI Taxonomy" id="614649"/>
    <lineage>
        <taxon>Bacteria</taxon>
        <taxon>Bacillati</taxon>
        <taxon>Bacillota</taxon>
        <taxon>Bacilli</taxon>
        <taxon>Bacillales</taxon>
        <taxon>Caryophanaceae</taxon>
        <taxon>Ureibacillus</taxon>
    </lineage>
</organism>
<dbReference type="OrthoDB" id="384721at2"/>
<dbReference type="InterPro" id="IPR017946">
    <property type="entry name" value="PLC-like_Pdiesterase_TIM-brl"/>
</dbReference>
<evidence type="ECO:0000313" key="4">
    <source>
        <dbReference type="Proteomes" id="UP000219252"/>
    </source>
</evidence>
<name>A0A285U0D1_9BACL</name>
<accession>A0A285U0D1</accession>
<dbReference type="SUPFAM" id="SSF51695">
    <property type="entry name" value="PLC-like phosphodiesterases"/>
    <property type="match status" value="1"/>
</dbReference>
<dbReference type="CDD" id="cd08561">
    <property type="entry name" value="GDPD_cytoplasmic_ScUgpQ2_like"/>
    <property type="match status" value="1"/>
</dbReference>
<proteinExistence type="predicted"/>
<dbReference type="InterPro" id="IPR030395">
    <property type="entry name" value="GP_PDE_dom"/>
</dbReference>
<keyword evidence="1" id="KW-0732">Signal</keyword>
<sequence>MGKKTKLALAIAAASAAAWAGSKAVLKPQKRESKEVLQFDRPIVLAHRGGSHLAPEHTRPAFDKAFELGVEGFEVDIRLTKDEEIIVFHDDTVDRTSDGTGFVKDYTLEELNQLNHGFNFIDLEGNTPYQDSKLPVVTLRELLLDFPTVYINIDIKDSPDTYEGSLMPSKLWRLIEELKVHNRVVVTSFYSEQVDRFNLYAQNSVALGAGETDVRKAFAAFTSQFGHLYSPKVDVFQIPPKLGVISLDMPKFISYLGNLNIPVHYWTINDPELIERLIKRGAKGIVTDRPDIAVPLVKKLYEELNSNNEQTEQ</sequence>
<evidence type="ECO:0000256" key="1">
    <source>
        <dbReference type="SAM" id="SignalP"/>
    </source>
</evidence>
<dbReference type="RefSeq" id="WP_097147904.1">
    <property type="nucleotide sequence ID" value="NZ_OBQC01000001.1"/>
</dbReference>
<reference evidence="4" key="1">
    <citation type="submission" date="2017-08" db="EMBL/GenBank/DDBJ databases">
        <authorList>
            <person name="Varghese N."/>
            <person name="Submissions S."/>
        </authorList>
    </citation>
    <scope>NUCLEOTIDE SEQUENCE [LARGE SCALE GENOMIC DNA]</scope>
    <source>
        <strain evidence="4">JC23</strain>
    </source>
</reference>
<dbReference type="EMBL" id="OBQC01000001">
    <property type="protein sequence ID" value="SOC35299.1"/>
    <property type="molecule type" value="Genomic_DNA"/>
</dbReference>
<dbReference type="Pfam" id="PF03009">
    <property type="entry name" value="GDPD"/>
    <property type="match status" value="1"/>
</dbReference>
<dbReference type="GO" id="GO:0008081">
    <property type="term" value="F:phosphoric diester hydrolase activity"/>
    <property type="evidence" value="ECO:0007669"/>
    <property type="project" value="InterPro"/>
</dbReference>
<dbReference type="PROSITE" id="PS51704">
    <property type="entry name" value="GP_PDE"/>
    <property type="match status" value="1"/>
</dbReference>
<keyword evidence="4" id="KW-1185">Reference proteome</keyword>
<evidence type="ECO:0000313" key="3">
    <source>
        <dbReference type="EMBL" id="SOC35299.1"/>
    </source>
</evidence>
<dbReference type="GO" id="GO:0006629">
    <property type="term" value="P:lipid metabolic process"/>
    <property type="evidence" value="ECO:0007669"/>
    <property type="project" value="InterPro"/>
</dbReference>
<dbReference type="PANTHER" id="PTHR46211:SF1">
    <property type="entry name" value="GLYCEROPHOSPHODIESTER PHOSPHODIESTERASE, CYTOPLASMIC"/>
    <property type="match status" value="1"/>
</dbReference>